<dbReference type="Pfam" id="PF17762">
    <property type="entry name" value="HTH_ParB"/>
    <property type="match status" value="1"/>
</dbReference>
<dbReference type="InterPro" id="IPR018541">
    <property type="entry name" value="Ftsk_gamma"/>
</dbReference>
<keyword evidence="2" id="KW-0159">Chromosome partition</keyword>
<dbReference type="SMART" id="SM00470">
    <property type="entry name" value="ParB"/>
    <property type="match status" value="1"/>
</dbReference>
<comment type="similarity">
    <text evidence="1">Belongs to the ParB family.</text>
</comment>
<dbReference type="InterPro" id="IPR004437">
    <property type="entry name" value="ParB/RepB/Spo0J"/>
</dbReference>
<dbReference type="SUPFAM" id="SSF110849">
    <property type="entry name" value="ParB/Sulfiredoxin"/>
    <property type="match status" value="1"/>
</dbReference>
<dbReference type="Proteomes" id="UP001431902">
    <property type="component" value="Unassembled WGS sequence"/>
</dbReference>
<dbReference type="RefSeq" id="WP_283224725.1">
    <property type="nucleotide sequence ID" value="NZ_JASGBH010000007.1"/>
</dbReference>
<feature type="compositionally biased region" description="Low complexity" evidence="3">
    <location>
        <begin position="542"/>
        <end position="553"/>
    </location>
</feature>
<dbReference type="InterPro" id="IPR050336">
    <property type="entry name" value="Chromosome_partition/occlusion"/>
</dbReference>
<dbReference type="PANTHER" id="PTHR33375:SF1">
    <property type="entry name" value="CHROMOSOME-PARTITIONING PROTEIN PARB-RELATED"/>
    <property type="match status" value="1"/>
</dbReference>
<dbReference type="Gene3D" id="1.10.10.10">
    <property type="entry name" value="Winged helix-like DNA-binding domain superfamily/Winged helix DNA-binding domain"/>
    <property type="match status" value="1"/>
</dbReference>
<organism evidence="6 7">
    <name type="scientific">Limnohabitans lacus</name>
    <dbReference type="NCBI Taxonomy" id="3045173"/>
    <lineage>
        <taxon>Bacteria</taxon>
        <taxon>Pseudomonadati</taxon>
        <taxon>Pseudomonadota</taxon>
        <taxon>Betaproteobacteria</taxon>
        <taxon>Burkholderiales</taxon>
        <taxon>Comamonadaceae</taxon>
        <taxon>Limnohabitans</taxon>
    </lineage>
</organism>
<dbReference type="Pfam" id="PF09397">
    <property type="entry name" value="FtsK_gamma"/>
    <property type="match status" value="1"/>
</dbReference>
<dbReference type="SUPFAM" id="SSF46785">
    <property type="entry name" value="Winged helix' DNA-binding domain"/>
    <property type="match status" value="1"/>
</dbReference>
<evidence type="ECO:0000256" key="2">
    <source>
        <dbReference type="ARBA" id="ARBA00022829"/>
    </source>
</evidence>
<name>A0ABT6X888_9BURK</name>
<evidence type="ECO:0000256" key="1">
    <source>
        <dbReference type="ARBA" id="ARBA00006295"/>
    </source>
</evidence>
<evidence type="ECO:0000259" key="5">
    <source>
        <dbReference type="SMART" id="SM00843"/>
    </source>
</evidence>
<evidence type="ECO:0000259" key="4">
    <source>
        <dbReference type="SMART" id="SM00470"/>
    </source>
</evidence>
<dbReference type="PANTHER" id="PTHR33375">
    <property type="entry name" value="CHROMOSOME-PARTITIONING PROTEIN PARB-RELATED"/>
    <property type="match status" value="1"/>
</dbReference>
<dbReference type="EMBL" id="JASGBH010000007">
    <property type="protein sequence ID" value="MDI9234351.1"/>
    <property type="molecule type" value="Genomic_DNA"/>
</dbReference>
<reference evidence="6" key="1">
    <citation type="submission" date="2023-05" db="EMBL/GenBank/DDBJ databases">
        <title>Limnohabitans sp. strain HM2-2 Genome sequencing and assembly.</title>
        <authorList>
            <person name="Jung Y."/>
        </authorList>
    </citation>
    <scope>NUCLEOTIDE SEQUENCE</scope>
    <source>
        <strain evidence="6">HM2-2</strain>
    </source>
</reference>
<dbReference type="InterPro" id="IPR041468">
    <property type="entry name" value="HTH_ParB/Spo0J"/>
</dbReference>
<keyword evidence="7" id="KW-1185">Reference proteome</keyword>
<dbReference type="NCBIfam" id="TIGR00180">
    <property type="entry name" value="parB_part"/>
    <property type="match status" value="1"/>
</dbReference>
<accession>A0ABT6X888</accession>
<dbReference type="SUPFAM" id="SSF109709">
    <property type="entry name" value="KorB DNA-binding domain-like"/>
    <property type="match status" value="1"/>
</dbReference>
<dbReference type="Pfam" id="PF02195">
    <property type="entry name" value="ParB_N"/>
    <property type="match status" value="1"/>
</dbReference>
<feature type="region of interest" description="Disordered" evidence="3">
    <location>
        <begin position="596"/>
        <end position="621"/>
    </location>
</feature>
<dbReference type="InterPro" id="IPR036388">
    <property type="entry name" value="WH-like_DNA-bd_sf"/>
</dbReference>
<dbReference type="Gene3D" id="3.90.1530.30">
    <property type="match status" value="1"/>
</dbReference>
<feature type="domain" description="ParB-like N-terminal" evidence="4">
    <location>
        <begin position="5"/>
        <end position="107"/>
    </location>
</feature>
<sequence>MTTFTQAPLALIVPSTTNPRKTFDAPKLAELTASIAAMGVHQPVLLRPLPAHRLEDTARLQPRPEYELVCGERRYRASLAAKMLTIPAMVRDLTDDQVLEIQIVENLQRDDLTELEEAEGYEALMKHSNLNADQVAAKIGKSRSYVYGRLKLLDLCQEARTSLRDRTIDASRALVVARIPDEKLQIKAMKEIVAGDRYFTGIKEPMTYRVALQHVQQNYMLNLSTAKFKITDESLLEGAGSCKTCTKRTGHDPDLFADIKGADVCTDPPCFHRKEEAHTAQLVEAAKAKGQTVITGKEAAELRGAGYQDKFTGYRRLDDAADSPTDQPLRKIIGGLMKQEGIKPVAIEHPSKKGTLVECLPNEVALRLLKMAEKLSQTEPKASKEVQELVSAKKAKAEEKAKGQFEQGWRDTLVVDTWRELQDSSGTFSNDVHRYLVVRAARSLSTDNAEAICKVLNLGKVSPVTAVVDHAKETERPDQLHMLIIMQEASSAYGHSYNGTANEGLMLIAGKVFHDQLKRVIEDIKLETKAKVWPKADEKPQKAPTATAPAAQAEGGGGEAKKSKAALRAPKPKLRAEAAMQGIAAALQDEEARGDFAPGSYLGADAQGNEVGPASRPDEPLQTAVDDQADMAPGKGAKPAGQIKRSDALLEDAVELVKAEQAVSVRLIKANLSVGTTRAMKIIDELERDGVVSKVDGNGARKVLVAA</sequence>
<dbReference type="Gene3D" id="1.10.10.2830">
    <property type="match status" value="1"/>
</dbReference>
<proteinExistence type="inferred from homology"/>
<gene>
    <name evidence="6" type="ORF">QLQ16_10930</name>
</gene>
<evidence type="ECO:0000256" key="3">
    <source>
        <dbReference type="SAM" id="MobiDB-lite"/>
    </source>
</evidence>
<feature type="domain" description="FtsK gamma" evidence="5">
    <location>
        <begin position="643"/>
        <end position="707"/>
    </location>
</feature>
<dbReference type="InterPro" id="IPR003115">
    <property type="entry name" value="ParB_N"/>
</dbReference>
<dbReference type="InterPro" id="IPR036390">
    <property type="entry name" value="WH_DNA-bd_sf"/>
</dbReference>
<dbReference type="InterPro" id="IPR036086">
    <property type="entry name" value="ParB/Sulfiredoxin_sf"/>
</dbReference>
<dbReference type="SMART" id="SM00843">
    <property type="entry name" value="Ftsk_gamma"/>
    <property type="match status" value="1"/>
</dbReference>
<evidence type="ECO:0000313" key="6">
    <source>
        <dbReference type="EMBL" id="MDI9234351.1"/>
    </source>
</evidence>
<evidence type="ECO:0000313" key="7">
    <source>
        <dbReference type="Proteomes" id="UP001431902"/>
    </source>
</evidence>
<protein>
    <submittedName>
        <fullName evidence="6">ParB/RepB/Spo0J family partition protein</fullName>
    </submittedName>
</protein>
<comment type="caution">
    <text evidence="6">The sequence shown here is derived from an EMBL/GenBank/DDBJ whole genome shotgun (WGS) entry which is preliminary data.</text>
</comment>
<feature type="region of interest" description="Disordered" evidence="3">
    <location>
        <begin position="535"/>
        <end position="566"/>
    </location>
</feature>